<keyword evidence="3" id="KW-0255">Endonuclease</keyword>
<reference evidence="3 4" key="1">
    <citation type="journal article" date="2011" name="J. Bacteriol.">
        <title>Complete genome sequence of the cellulose-degrading bacterium Cellulosilyticum lentocellum.</title>
        <authorList>
            <consortium name="US DOE Joint Genome Institute"/>
            <person name="Miller D.A."/>
            <person name="Suen G."/>
            <person name="Bruce D."/>
            <person name="Copeland A."/>
            <person name="Cheng J.F."/>
            <person name="Detter C."/>
            <person name="Goodwin L.A."/>
            <person name="Han C.S."/>
            <person name="Hauser L.J."/>
            <person name="Land M.L."/>
            <person name="Lapidus A."/>
            <person name="Lucas S."/>
            <person name="Meincke L."/>
            <person name="Pitluck S."/>
            <person name="Tapia R."/>
            <person name="Teshima H."/>
            <person name="Woyke T."/>
            <person name="Fox B.G."/>
            <person name="Angert E.R."/>
            <person name="Currie C.R."/>
        </authorList>
    </citation>
    <scope>NUCLEOTIDE SEQUENCE [LARGE SCALE GENOMIC DNA]</scope>
    <source>
        <strain evidence="4">ATCC 49066 / DSM 5427 / NCIMB 11756 / RHM5</strain>
    </source>
</reference>
<feature type="coiled-coil region" evidence="1">
    <location>
        <begin position="110"/>
        <end position="137"/>
    </location>
</feature>
<keyword evidence="3" id="KW-0540">Nuclease</keyword>
<accession>F2JIR6</accession>
<feature type="compositionally biased region" description="Acidic residues" evidence="2">
    <location>
        <begin position="49"/>
        <end position="67"/>
    </location>
</feature>
<dbReference type="RefSeq" id="WP_013655289.1">
    <property type="nucleotide sequence ID" value="NC_015275.1"/>
</dbReference>
<dbReference type="EMBL" id="CP002582">
    <property type="protein sequence ID" value="ADZ81988.1"/>
    <property type="molecule type" value="Genomic_DNA"/>
</dbReference>
<evidence type="ECO:0000313" key="4">
    <source>
        <dbReference type="Proteomes" id="UP000008467"/>
    </source>
</evidence>
<evidence type="ECO:0000313" key="3">
    <source>
        <dbReference type="EMBL" id="ADZ81988.1"/>
    </source>
</evidence>
<dbReference type="KEGG" id="cle:Clole_0236"/>
<feature type="region of interest" description="Disordered" evidence="2">
    <location>
        <begin position="46"/>
        <end position="67"/>
    </location>
</feature>
<dbReference type="STRING" id="642492.Clole_0236"/>
<gene>
    <name evidence="3" type="ordered locus">Clole_0236</name>
</gene>
<dbReference type="REBASE" id="33974">
    <property type="entry name" value="R2.Cle5427ORF231P"/>
</dbReference>
<proteinExistence type="predicted"/>
<evidence type="ECO:0000256" key="1">
    <source>
        <dbReference type="SAM" id="Coils"/>
    </source>
</evidence>
<keyword evidence="4" id="KW-1185">Reference proteome</keyword>
<keyword evidence="3" id="KW-0378">Hydrolase</keyword>
<dbReference type="Proteomes" id="UP000008467">
    <property type="component" value="Chromosome"/>
</dbReference>
<dbReference type="HOGENOM" id="CLU_027411_0_0_9"/>
<dbReference type="InterPro" id="IPR018579">
    <property type="entry name" value="Restrct_endonuc_II_LlaJI"/>
</dbReference>
<keyword evidence="1" id="KW-0175">Coiled coil</keyword>
<dbReference type="eggNOG" id="ENOG502ZBUR">
    <property type="taxonomic scope" value="Bacteria"/>
</dbReference>
<dbReference type="AlphaFoldDB" id="F2JIR6"/>
<dbReference type="GO" id="GO:0004519">
    <property type="term" value="F:endonuclease activity"/>
    <property type="evidence" value="ECO:0007669"/>
    <property type="project" value="UniProtKB-KW"/>
</dbReference>
<protein>
    <submittedName>
        <fullName evidence="3">Restriction endonuclease, type II, LlaJI</fullName>
    </submittedName>
</protein>
<organism evidence="3 4">
    <name type="scientific">Cellulosilyticum lentocellum (strain ATCC 49066 / DSM 5427 / NCIMB 11756 / RHM5)</name>
    <name type="common">Clostridium lentocellum</name>
    <dbReference type="NCBI Taxonomy" id="642492"/>
    <lineage>
        <taxon>Bacteria</taxon>
        <taxon>Bacillati</taxon>
        <taxon>Bacillota</taxon>
        <taxon>Clostridia</taxon>
        <taxon>Lachnospirales</taxon>
        <taxon>Cellulosilyticaceae</taxon>
        <taxon>Cellulosilyticum</taxon>
    </lineage>
</organism>
<name>F2JIR6_CELLD</name>
<sequence>MKVEYFRELRKYTPGEIEQKLQINDEEVKKLLRELIINNVVNKVKENSDTDETEDEESNQVEEAEEANETSDKKYVFTYVGIIVLGEYTFICYPKYISSTEKPLDEMKQVLKVLDKYKKQEQEIDFANRQEESEKFEVLGNILFLLNDYMEHNIYTNQLEVIELNGQGEINWDITINETYPFILKNGRPYYLDLYTHHSIDDDRDYFQRLHMCILTKCSDQLEESQLNQLFDFERIKLYDGDLEEFGEIEYILYRLNNELAVQFNSRKQTLLRAMYRYLSEQYKARDDFQFTSYGTSHFYSIWENVCASVFNNQLNTKLKDLPITLSKDYESRKNKSLIELIKKPIWKAIKEGEVIRSEKGKGTLKPDLISFYKYKDQWCFGIFDAKYYDIQFNKAKFYNRPGIQDITKQYLYQLAYQDYILKHDFVYIENAFLVPSEQDKFEVFGEVEMQMLHELTDTKLKNISVIKSPASILYDLYLDNKQIEDLVSDVKSIPMPIKKQ</sequence>
<evidence type="ECO:0000256" key="2">
    <source>
        <dbReference type="SAM" id="MobiDB-lite"/>
    </source>
</evidence>
<dbReference type="Pfam" id="PF09563">
    <property type="entry name" value="RE_LlaJI"/>
    <property type="match status" value="1"/>
</dbReference>